<evidence type="ECO:0000256" key="3">
    <source>
        <dbReference type="ARBA" id="ARBA00023004"/>
    </source>
</evidence>
<dbReference type="PANTHER" id="PTHR43687:SF1">
    <property type="entry name" value="FERREDOXIN III"/>
    <property type="match status" value="1"/>
</dbReference>
<organism evidence="6">
    <name type="scientific">marine sediment metagenome</name>
    <dbReference type="NCBI Taxonomy" id="412755"/>
    <lineage>
        <taxon>unclassified sequences</taxon>
        <taxon>metagenomes</taxon>
        <taxon>ecological metagenomes</taxon>
    </lineage>
</organism>
<evidence type="ECO:0000256" key="4">
    <source>
        <dbReference type="ARBA" id="ARBA00023014"/>
    </source>
</evidence>
<evidence type="ECO:0000256" key="1">
    <source>
        <dbReference type="ARBA" id="ARBA00022485"/>
    </source>
</evidence>
<evidence type="ECO:0000259" key="5">
    <source>
        <dbReference type="PROSITE" id="PS51379"/>
    </source>
</evidence>
<feature type="non-terminal residue" evidence="6">
    <location>
        <position position="1"/>
    </location>
</feature>
<evidence type="ECO:0000313" key="6">
    <source>
        <dbReference type="EMBL" id="GAH01407.1"/>
    </source>
</evidence>
<keyword evidence="2" id="KW-0479">Metal-binding</keyword>
<dbReference type="PROSITE" id="PS00198">
    <property type="entry name" value="4FE4S_FER_1"/>
    <property type="match status" value="2"/>
</dbReference>
<keyword evidence="4" id="KW-0411">Iron-sulfur</keyword>
<dbReference type="PROSITE" id="PS51379">
    <property type="entry name" value="4FE4S_FER_2"/>
    <property type="match status" value="2"/>
</dbReference>
<keyword evidence="3" id="KW-0408">Iron</keyword>
<dbReference type="AlphaFoldDB" id="X1C276"/>
<feature type="domain" description="4Fe-4S ferredoxin-type" evidence="5">
    <location>
        <begin position="128"/>
        <end position="155"/>
    </location>
</feature>
<accession>X1C276</accession>
<comment type="caution">
    <text evidence="6">The sequence shown here is derived from an EMBL/GenBank/DDBJ whole genome shotgun (WGS) entry which is preliminary data.</text>
</comment>
<dbReference type="Gene3D" id="3.30.70.20">
    <property type="match status" value="1"/>
</dbReference>
<evidence type="ECO:0000256" key="2">
    <source>
        <dbReference type="ARBA" id="ARBA00022723"/>
    </source>
</evidence>
<dbReference type="Pfam" id="PF14697">
    <property type="entry name" value="Fer4_21"/>
    <property type="match status" value="1"/>
</dbReference>
<gene>
    <name evidence="6" type="ORF">S01H4_49674</name>
</gene>
<dbReference type="PANTHER" id="PTHR43687">
    <property type="entry name" value="ADENYLYLSULFATE REDUCTASE, BETA SUBUNIT"/>
    <property type="match status" value="1"/>
</dbReference>
<dbReference type="InterPro" id="IPR017896">
    <property type="entry name" value="4Fe4S_Fe-S-bd"/>
</dbReference>
<name>X1C276_9ZZZZ</name>
<protein>
    <recommendedName>
        <fullName evidence="5">4Fe-4S ferredoxin-type domain-containing protein</fullName>
    </recommendedName>
</protein>
<keyword evidence="1" id="KW-0004">4Fe-4S</keyword>
<reference evidence="6" key="1">
    <citation type="journal article" date="2014" name="Front. Microbiol.">
        <title>High frequency of phylogenetically diverse reductive dehalogenase-homologous genes in deep subseafloor sedimentary metagenomes.</title>
        <authorList>
            <person name="Kawai M."/>
            <person name="Futagami T."/>
            <person name="Toyoda A."/>
            <person name="Takaki Y."/>
            <person name="Nishi S."/>
            <person name="Hori S."/>
            <person name="Arai W."/>
            <person name="Tsubouchi T."/>
            <person name="Morono Y."/>
            <person name="Uchiyama I."/>
            <person name="Ito T."/>
            <person name="Fujiyama A."/>
            <person name="Inagaki F."/>
            <person name="Takami H."/>
        </authorList>
    </citation>
    <scope>NUCLEOTIDE SEQUENCE</scope>
    <source>
        <strain evidence="6">Expedition CK06-06</strain>
    </source>
</reference>
<proteinExistence type="predicted"/>
<sequence length="169" mass="18566">NLIGDPCKMDTSGGNCLLLGKHAKFLIEHEFAKPISKEEVLKTIKEAEQNGFVHTTFHDSEDPEYNEFSICSCCKCCCGTLELYHRGLAPVNTLSSYLAKVNEETCIGCGTCVEKCPMEAIGLEDTLAVVKEDRCIGCGICAHHCPEEAMKLNRTGLRNVFVPPPRVDV</sequence>
<dbReference type="InterPro" id="IPR017900">
    <property type="entry name" value="4Fe4S_Fe_S_CS"/>
</dbReference>
<dbReference type="InterPro" id="IPR050572">
    <property type="entry name" value="Fe-S_Ferredoxin"/>
</dbReference>
<feature type="domain" description="4Fe-4S ferredoxin-type" evidence="5">
    <location>
        <begin position="97"/>
        <end position="126"/>
    </location>
</feature>
<dbReference type="EMBL" id="BART01028127">
    <property type="protein sequence ID" value="GAH01407.1"/>
    <property type="molecule type" value="Genomic_DNA"/>
</dbReference>
<dbReference type="GO" id="GO:0051539">
    <property type="term" value="F:4 iron, 4 sulfur cluster binding"/>
    <property type="evidence" value="ECO:0007669"/>
    <property type="project" value="UniProtKB-KW"/>
</dbReference>
<dbReference type="SUPFAM" id="SSF54862">
    <property type="entry name" value="4Fe-4S ferredoxins"/>
    <property type="match status" value="1"/>
</dbReference>
<dbReference type="GO" id="GO:0046872">
    <property type="term" value="F:metal ion binding"/>
    <property type="evidence" value="ECO:0007669"/>
    <property type="project" value="UniProtKB-KW"/>
</dbReference>